<sequence>MFNKSLIFRLLTLFVFIFTFMGQVSFACSDCDKNLVLELQKVNVPIFQEFSTDTFTINSGQCRPLLSLNIGGSEVKARFIIKLYNADTNQLVEERTEIIQVGQIGLNGRSVFSVPSQGNYKFVYEWLSNKPLPNFSVRVYDQTEKPCW</sequence>
<gene>
    <name evidence="1" type="ORF">HZI73_04250</name>
</gene>
<keyword evidence="2" id="KW-1185">Reference proteome</keyword>
<organism evidence="1 2">
    <name type="scientific">Vallitalea pronyensis</name>
    <dbReference type="NCBI Taxonomy" id="1348613"/>
    <lineage>
        <taxon>Bacteria</taxon>
        <taxon>Bacillati</taxon>
        <taxon>Bacillota</taxon>
        <taxon>Clostridia</taxon>
        <taxon>Lachnospirales</taxon>
        <taxon>Vallitaleaceae</taxon>
        <taxon>Vallitalea</taxon>
    </lineage>
</organism>
<dbReference type="AlphaFoldDB" id="A0A8J8SFP5"/>
<proteinExistence type="predicted"/>
<dbReference type="KEGG" id="vpy:HZI73_04250"/>
<dbReference type="RefSeq" id="WP_212697022.1">
    <property type="nucleotide sequence ID" value="NZ_CP058649.1"/>
</dbReference>
<dbReference type="PROSITE" id="PS51257">
    <property type="entry name" value="PROKAR_LIPOPROTEIN"/>
    <property type="match status" value="1"/>
</dbReference>
<dbReference type="Proteomes" id="UP000683246">
    <property type="component" value="Chromosome"/>
</dbReference>
<name>A0A8J8SFP5_9FIRM</name>
<evidence type="ECO:0000313" key="1">
    <source>
        <dbReference type="EMBL" id="QUI21552.1"/>
    </source>
</evidence>
<evidence type="ECO:0000313" key="2">
    <source>
        <dbReference type="Proteomes" id="UP000683246"/>
    </source>
</evidence>
<accession>A0A8J8SFP5</accession>
<protein>
    <submittedName>
        <fullName evidence="1">Uncharacterized protein</fullName>
    </submittedName>
</protein>
<dbReference type="EMBL" id="CP058649">
    <property type="protein sequence ID" value="QUI21552.1"/>
    <property type="molecule type" value="Genomic_DNA"/>
</dbReference>
<reference evidence="1" key="1">
    <citation type="submission" date="2020-07" db="EMBL/GenBank/DDBJ databases">
        <title>Vallitalea pronyensis genome.</title>
        <authorList>
            <person name="Postec A."/>
        </authorList>
    </citation>
    <scope>NUCLEOTIDE SEQUENCE</scope>
    <source>
        <strain evidence="1">FatNI3</strain>
    </source>
</reference>